<protein>
    <recommendedName>
        <fullName evidence="6">Flagellar protein FliL</fullName>
    </recommendedName>
</protein>
<keyword evidence="1" id="KW-0732">Signal</keyword>
<evidence type="ECO:0000313" key="3">
    <source>
        <dbReference type="EMBL" id="SDW30899.1"/>
    </source>
</evidence>
<evidence type="ECO:0000313" key="2">
    <source>
        <dbReference type="EMBL" id="GHD99232.1"/>
    </source>
</evidence>
<sequence>MARPLPLLLVALAPALAGAAGYFGARFLNPAPAPTAAAAAGHAAPKPDATLPVGTFAVQIYQPRRIDTLVAEVSVTVAGPSEATLQTPQGMARLRDRAYQVLLDAAETPDYRGQDITAAQVARTLAAGLGPAAPGLRGVSVQEAVTMKTPRR</sequence>
<comment type="caution">
    <text evidence="2">The sequence shown here is derived from an EMBL/GenBank/DDBJ whole genome shotgun (WGS) entry which is preliminary data.</text>
</comment>
<keyword evidence="4" id="KW-1185">Reference proteome</keyword>
<feature type="chain" id="PRO_5042897283" description="Flagellar protein FliL" evidence="1">
    <location>
        <begin position="20"/>
        <end position="152"/>
    </location>
</feature>
<feature type="signal peptide" evidence="1">
    <location>
        <begin position="1"/>
        <end position="19"/>
    </location>
</feature>
<reference evidence="2" key="1">
    <citation type="journal article" date="2014" name="Int. J. Syst. Evol. Microbiol.">
        <title>Complete genome sequence of Corynebacterium casei LMG S-19264T (=DSM 44701T), isolated from a smear-ripened cheese.</title>
        <authorList>
            <consortium name="US DOE Joint Genome Institute (JGI-PGF)"/>
            <person name="Walter F."/>
            <person name="Albersmeier A."/>
            <person name="Kalinowski J."/>
            <person name="Ruckert C."/>
        </authorList>
    </citation>
    <scope>NUCLEOTIDE SEQUENCE</scope>
    <source>
        <strain evidence="2">CGMCC 1.10859</strain>
    </source>
</reference>
<dbReference type="RefSeq" id="WP_035841778.1">
    <property type="nucleotide sequence ID" value="NZ_BNAB01000002.1"/>
</dbReference>
<evidence type="ECO:0000256" key="1">
    <source>
        <dbReference type="SAM" id="SignalP"/>
    </source>
</evidence>
<reference evidence="3 4" key="2">
    <citation type="submission" date="2016-10" db="EMBL/GenBank/DDBJ databases">
        <authorList>
            <person name="Varghese N."/>
            <person name="Submissions S."/>
        </authorList>
    </citation>
    <scope>NUCLEOTIDE SEQUENCE [LARGE SCALE GENOMIC DNA]</scope>
    <source>
        <strain evidence="3 4">DSM 24802</strain>
    </source>
</reference>
<evidence type="ECO:0008006" key="6">
    <source>
        <dbReference type="Google" id="ProtNLM"/>
    </source>
</evidence>
<dbReference type="Proteomes" id="UP000634647">
    <property type="component" value="Unassembled WGS sequence"/>
</dbReference>
<organism evidence="2 5">
    <name type="scientific">Allgaiera indica</name>
    <dbReference type="NCBI Taxonomy" id="765699"/>
    <lineage>
        <taxon>Bacteria</taxon>
        <taxon>Pseudomonadati</taxon>
        <taxon>Pseudomonadota</taxon>
        <taxon>Alphaproteobacteria</taxon>
        <taxon>Rhodobacterales</taxon>
        <taxon>Paracoccaceae</taxon>
        <taxon>Allgaiera</taxon>
    </lineage>
</organism>
<name>A0AAN4UNP1_9RHOB</name>
<dbReference type="Proteomes" id="UP000199541">
    <property type="component" value="Unassembled WGS sequence"/>
</dbReference>
<dbReference type="EMBL" id="BNAB01000002">
    <property type="protein sequence ID" value="GHD99232.1"/>
    <property type="molecule type" value="Genomic_DNA"/>
</dbReference>
<reference evidence="2" key="3">
    <citation type="submission" date="2023-06" db="EMBL/GenBank/DDBJ databases">
        <authorList>
            <person name="Sun Q."/>
            <person name="Zhou Y."/>
        </authorList>
    </citation>
    <scope>NUCLEOTIDE SEQUENCE</scope>
    <source>
        <strain evidence="2">CGMCC 1.10859</strain>
    </source>
</reference>
<accession>A0AAN4UNP1</accession>
<evidence type="ECO:0000313" key="5">
    <source>
        <dbReference type="Proteomes" id="UP000634647"/>
    </source>
</evidence>
<proteinExistence type="predicted"/>
<evidence type="ECO:0000313" key="4">
    <source>
        <dbReference type="Proteomes" id="UP000199541"/>
    </source>
</evidence>
<dbReference type="AlphaFoldDB" id="A0AAN4UNP1"/>
<dbReference type="EMBL" id="FNOB01000002">
    <property type="protein sequence ID" value="SDW30899.1"/>
    <property type="molecule type" value="Genomic_DNA"/>
</dbReference>
<gene>
    <name evidence="2" type="ORF">GCM10008024_05790</name>
    <name evidence="3" type="ORF">SAMN05444006_102296</name>
</gene>